<dbReference type="InterPro" id="IPR050312">
    <property type="entry name" value="IolE/XylAMocC-like"/>
</dbReference>
<dbReference type="PANTHER" id="PTHR12110">
    <property type="entry name" value="HYDROXYPYRUVATE ISOMERASE"/>
    <property type="match status" value="1"/>
</dbReference>
<dbReference type="EMBL" id="MWDQ01000027">
    <property type="protein sequence ID" value="OQB74837.1"/>
    <property type="molecule type" value="Genomic_DNA"/>
</dbReference>
<sequence length="277" mass="31680">MKFSIQTIILPYNTLEEIGEIAHKYGYQGVEWRVLPDNSLKDFGPEVKNNLAVCTLKKNIPVIKGINSEFSLSTPGFSSYVEMDQIEDIKIIRDAGCELGCLFFRIRGLYYKRDRNYHEIVEDGWKKFEKVEKILEGYPIKAAIEIHNGFAVSSCAAAYHFCSKFSPKNLGVIHDPGNQVVEGREDAKMGIEILGEYLVHVHFKNLIWEKQGTRDDGTVEWKPKSVPLNEGIIDWKDYITQLKTAGYKGFLSNEDMDTSTGPVEQRLKQINYLKQFV</sequence>
<comment type="caution">
    <text evidence="2">The sequence shown here is derived from an EMBL/GenBank/DDBJ whole genome shotgun (WGS) entry which is preliminary data.</text>
</comment>
<dbReference type="Gene3D" id="3.20.20.150">
    <property type="entry name" value="Divalent-metal-dependent TIM barrel enzymes"/>
    <property type="match status" value="1"/>
</dbReference>
<dbReference type="SUPFAM" id="SSF51658">
    <property type="entry name" value="Xylose isomerase-like"/>
    <property type="match status" value="1"/>
</dbReference>
<evidence type="ECO:0000259" key="1">
    <source>
        <dbReference type="Pfam" id="PF01261"/>
    </source>
</evidence>
<evidence type="ECO:0000313" key="2">
    <source>
        <dbReference type="EMBL" id="OQB74837.1"/>
    </source>
</evidence>
<dbReference type="InterPro" id="IPR013022">
    <property type="entry name" value="Xyl_isomerase-like_TIM-brl"/>
</dbReference>
<dbReference type="Proteomes" id="UP000485562">
    <property type="component" value="Unassembled WGS sequence"/>
</dbReference>
<name>A0A1V6CD69_UNCT6</name>
<dbReference type="GO" id="GO:0016853">
    <property type="term" value="F:isomerase activity"/>
    <property type="evidence" value="ECO:0007669"/>
    <property type="project" value="UniProtKB-KW"/>
</dbReference>
<dbReference type="Pfam" id="PF01261">
    <property type="entry name" value="AP_endonuc_2"/>
    <property type="match status" value="1"/>
</dbReference>
<keyword evidence="2" id="KW-0413">Isomerase</keyword>
<feature type="domain" description="Xylose isomerase-like TIM barrel" evidence="1">
    <location>
        <begin position="21"/>
        <end position="273"/>
    </location>
</feature>
<accession>A0A1V6CD69</accession>
<protein>
    <submittedName>
        <fullName evidence="2">Xylose isomerase-like TIM barrel</fullName>
    </submittedName>
</protein>
<gene>
    <name evidence="2" type="ORF">BWX89_00326</name>
</gene>
<reference evidence="2" key="1">
    <citation type="submission" date="2017-02" db="EMBL/GenBank/DDBJ databases">
        <title>Delving into the versatile metabolic prowess of the omnipresent phylum Bacteroidetes.</title>
        <authorList>
            <person name="Nobu M.K."/>
            <person name="Mei R."/>
            <person name="Narihiro T."/>
            <person name="Kuroda K."/>
            <person name="Liu W.-T."/>
        </authorList>
    </citation>
    <scope>NUCLEOTIDE SEQUENCE</scope>
    <source>
        <strain evidence="2">ADurb.Bin131</strain>
    </source>
</reference>
<dbReference type="PANTHER" id="PTHR12110:SF41">
    <property type="entry name" value="INOSOSE DEHYDRATASE"/>
    <property type="match status" value="1"/>
</dbReference>
<proteinExistence type="predicted"/>
<organism evidence="2">
    <name type="scientific">candidate division TA06 bacterium ADurb.Bin131</name>
    <dbReference type="NCBI Taxonomy" id="1852827"/>
    <lineage>
        <taxon>Bacteria</taxon>
        <taxon>Bacteria division TA06</taxon>
    </lineage>
</organism>
<dbReference type="InterPro" id="IPR036237">
    <property type="entry name" value="Xyl_isomerase-like_sf"/>
</dbReference>
<dbReference type="AlphaFoldDB" id="A0A1V6CD69"/>